<organism evidence="1 2">
    <name type="scientific">Guyanagaster necrorhizus</name>
    <dbReference type="NCBI Taxonomy" id="856835"/>
    <lineage>
        <taxon>Eukaryota</taxon>
        <taxon>Fungi</taxon>
        <taxon>Dikarya</taxon>
        <taxon>Basidiomycota</taxon>
        <taxon>Agaricomycotina</taxon>
        <taxon>Agaricomycetes</taxon>
        <taxon>Agaricomycetidae</taxon>
        <taxon>Agaricales</taxon>
        <taxon>Marasmiineae</taxon>
        <taxon>Physalacriaceae</taxon>
        <taxon>Guyanagaster</taxon>
    </lineage>
</organism>
<reference evidence="1" key="1">
    <citation type="submission" date="2020-11" db="EMBL/GenBank/DDBJ databases">
        <title>Adaptations for nitrogen fixation in a non-lichenized fungal sporocarp promotes dispersal by wood-feeding termites.</title>
        <authorList>
            <consortium name="DOE Joint Genome Institute"/>
            <person name="Koch R.A."/>
            <person name="Yoon G."/>
            <person name="Arayal U."/>
            <person name="Lail K."/>
            <person name="Amirebrahimi M."/>
            <person name="Labutti K."/>
            <person name="Lipzen A."/>
            <person name="Riley R."/>
            <person name="Barry K."/>
            <person name="Henrissat B."/>
            <person name="Grigoriev I.V."/>
            <person name="Herr J.R."/>
            <person name="Aime M.C."/>
        </authorList>
    </citation>
    <scope>NUCLEOTIDE SEQUENCE</scope>
    <source>
        <strain evidence="1">MCA 3950</strain>
    </source>
</reference>
<dbReference type="GeneID" id="66110616"/>
<dbReference type="InterPro" id="IPR014807">
    <property type="entry name" value="Coa1"/>
</dbReference>
<feature type="non-terminal residue" evidence="1">
    <location>
        <position position="1"/>
    </location>
</feature>
<dbReference type="GO" id="GO:0005743">
    <property type="term" value="C:mitochondrial inner membrane"/>
    <property type="evidence" value="ECO:0007669"/>
    <property type="project" value="TreeGrafter"/>
</dbReference>
<dbReference type="AlphaFoldDB" id="A0A9P7VL78"/>
<evidence type="ECO:0008006" key="3">
    <source>
        <dbReference type="Google" id="ProtNLM"/>
    </source>
</evidence>
<dbReference type="RefSeq" id="XP_043035895.1">
    <property type="nucleotide sequence ID" value="XM_043188319.1"/>
</dbReference>
<dbReference type="InterPro" id="IPR042432">
    <property type="entry name" value="Coa1_fungi"/>
</dbReference>
<dbReference type="Proteomes" id="UP000812287">
    <property type="component" value="Unassembled WGS sequence"/>
</dbReference>
<dbReference type="Pfam" id="PF08695">
    <property type="entry name" value="Coa1"/>
    <property type="match status" value="1"/>
</dbReference>
<proteinExistence type="predicted"/>
<dbReference type="OrthoDB" id="2100652at2759"/>
<sequence>MHLDKLGRQLRWSVHLSRTFGYQIPAPPPLRQQPRITTFSDTARPRPYLVRKKELPEIKGGLALVKRPWLAVVACSVTGVSAWTLFWTDITIEESLSSPIMKELIHVLRSDTEVKMILGEAIMPEGQWWHKGRPRVYGSVDIPHGYVDIRFRVEGSNGSGTVYFTSKRRDEAPPFDIVRFKVVADDGTVCKVDMSSGLNSRQ</sequence>
<evidence type="ECO:0000313" key="2">
    <source>
        <dbReference type="Proteomes" id="UP000812287"/>
    </source>
</evidence>
<accession>A0A9P7VL78</accession>
<comment type="caution">
    <text evidence="1">The sequence shown here is derived from an EMBL/GenBank/DDBJ whole genome shotgun (WGS) entry which is preliminary data.</text>
</comment>
<dbReference type="PANTHER" id="PTHR28523">
    <property type="entry name" value="CYTOCHROME C OXIDASE ASSEMBLY FACTOR 1"/>
    <property type="match status" value="1"/>
</dbReference>
<dbReference type="GO" id="GO:0033617">
    <property type="term" value="P:mitochondrial respiratory chain complex IV assembly"/>
    <property type="evidence" value="ECO:0007669"/>
    <property type="project" value="InterPro"/>
</dbReference>
<dbReference type="EMBL" id="MU250551">
    <property type="protein sequence ID" value="KAG7442395.1"/>
    <property type="molecule type" value="Genomic_DNA"/>
</dbReference>
<dbReference type="PANTHER" id="PTHR28523:SF1">
    <property type="entry name" value="CYTOCHROME C OXIDASE ASSEMBLY FACTOR 1"/>
    <property type="match status" value="1"/>
</dbReference>
<gene>
    <name evidence="1" type="ORF">BT62DRAFT_954777</name>
</gene>
<name>A0A9P7VL78_9AGAR</name>
<evidence type="ECO:0000313" key="1">
    <source>
        <dbReference type="EMBL" id="KAG7442395.1"/>
    </source>
</evidence>
<keyword evidence="2" id="KW-1185">Reference proteome</keyword>
<protein>
    <recommendedName>
        <fullName evidence="3">DUF1783-domain-containing protein</fullName>
    </recommendedName>
</protein>